<accession>A0A1Y1IW52</accession>
<feature type="compositionally biased region" description="Polar residues" evidence="1">
    <location>
        <begin position="18"/>
        <end position="30"/>
    </location>
</feature>
<evidence type="ECO:0000313" key="3">
    <source>
        <dbReference type="Proteomes" id="UP000054558"/>
    </source>
</evidence>
<dbReference type="AlphaFoldDB" id="A0A1Y1IW52"/>
<dbReference type="Proteomes" id="UP000054558">
    <property type="component" value="Unassembled WGS sequence"/>
</dbReference>
<protein>
    <submittedName>
        <fullName evidence="2">Uncharacterized protein</fullName>
    </submittedName>
</protein>
<dbReference type="EMBL" id="DF238172">
    <property type="protein sequence ID" value="GAQ92957.1"/>
    <property type="molecule type" value="Genomic_DNA"/>
</dbReference>
<evidence type="ECO:0000256" key="1">
    <source>
        <dbReference type="SAM" id="MobiDB-lite"/>
    </source>
</evidence>
<feature type="region of interest" description="Disordered" evidence="1">
    <location>
        <begin position="1"/>
        <end position="110"/>
    </location>
</feature>
<proteinExistence type="predicted"/>
<evidence type="ECO:0000313" key="2">
    <source>
        <dbReference type="EMBL" id="GAQ92957.1"/>
    </source>
</evidence>
<feature type="compositionally biased region" description="Acidic residues" evidence="1">
    <location>
        <begin position="62"/>
        <end position="72"/>
    </location>
</feature>
<sequence length="218" mass="23823">MAAGAAPESVMALAAQVPNAQNGSAEQGHNQHQRDPPQQNNEQQGAQGANAKDESYSPSEQIDSEDESEAESELPKPTSEGSGSDSQSNLPPGPPSTEHEDEPHAGPETSKELEELLRFYLNAPESTPSYVLSNRIGRVLCVIQRRIPHGDTDKNAGKVDRKIIAINPNFYVMTDKASADRLIALIDKAERLEREWEANGGKQHARSSRKRHRDSVLN</sequence>
<reference evidence="2 3" key="1">
    <citation type="journal article" date="2014" name="Nat. Commun.">
        <title>Klebsormidium flaccidum genome reveals primary factors for plant terrestrial adaptation.</title>
        <authorList>
            <person name="Hori K."/>
            <person name="Maruyama F."/>
            <person name="Fujisawa T."/>
            <person name="Togashi T."/>
            <person name="Yamamoto N."/>
            <person name="Seo M."/>
            <person name="Sato S."/>
            <person name="Yamada T."/>
            <person name="Mori H."/>
            <person name="Tajima N."/>
            <person name="Moriyama T."/>
            <person name="Ikeuchi M."/>
            <person name="Watanabe M."/>
            <person name="Wada H."/>
            <person name="Kobayashi K."/>
            <person name="Saito M."/>
            <person name="Masuda T."/>
            <person name="Sasaki-Sekimoto Y."/>
            <person name="Mashiguchi K."/>
            <person name="Awai K."/>
            <person name="Shimojima M."/>
            <person name="Masuda S."/>
            <person name="Iwai M."/>
            <person name="Nobusawa T."/>
            <person name="Narise T."/>
            <person name="Kondo S."/>
            <person name="Saito H."/>
            <person name="Sato R."/>
            <person name="Murakawa M."/>
            <person name="Ihara Y."/>
            <person name="Oshima-Yamada Y."/>
            <person name="Ohtaka K."/>
            <person name="Satoh M."/>
            <person name="Sonobe K."/>
            <person name="Ishii M."/>
            <person name="Ohtani R."/>
            <person name="Kanamori-Sato M."/>
            <person name="Honoki R."/>
            <person name="Miyazaki D."/>
            <person name="Mochizuki H."/>
            <person name="Umetsu J."/>
            <person name="Higashi K."/>
            <person name="Shibata D."/>
            <person name="Kamiya Y."/>
            <person name="Sato N."/>
            <person name="Nakamura Y."/>
            <person name="Tabata S."/>
            <person name="Ida S."/>
            <person name="Kurokawa K."/>
            <person name="Ohta H."/>
        </authorList>
    </citation>
    <scope>NUCLEOTIDE SEQUENCE [LARGE SCALE GENOMIC DNA]</scope>
    <source>
        <strain evidence="2 3">NIES-2285</strain>
    </source>
</reference>
<keyword evidence="3" id="KW-1185">Reference proteome</keyword>
<feature type="region of interest" description="Disordered" evidence="1">
    <location>
        <begin position="196"/>
        <end position="218"/>
    </location>
</feature>
<name>A0A1Y1IW52_KLENI</name>
<feature type="compositionally biased region" description="Low complexity" evidence="1">
    <location>
        <begin position="38"/>
        <end position="50"/>
    </location>
</feature>
<gene>
    <name evidence="2" type="ORF">KFL_012230010</name>
</gene>
<feature type="compositionally biased region" description="Polar residues" evidence="1">
    <location>
        <begin position="79"/>
        <end position="90"/>
    </location>
</feature>
<feature type="compositionally biased region" description="Basic and acidic residues" evidence="1">
    <location>
        <begin position="97"/>
        <end position="110"/>
    </location>
</feature>
<feature type="compositionally biased region" description="Basic residues" evidence="1">
    <location>
        <begin position="203"/>
        <end position="218"/>
    </location>
</feature>
<organism evidence="2 3">
    <name type="scientific">Klebsormidium nitens</name>
    <name type="common">Green alga</name>
    <name type="synonym">Ulothrix nitens</name>
    <dbReference type="NCBI Taxonomy" id="105231"/>
    <lineage>
        <taxon>Eukaryota</taxon>
        <taxon>Viridiplantae</taxon>
        <taxon>Streptophyta</taxon>
        <taxon>Klebsormidiophyceae</taxon>
        <taxon>Klebsormidiales</taxon>
        <taxon>Klebsormidiaceae</taxon>
        <taxon>Klebsormidium</taxon>
    </lineage>
</organism>